<evidence type="ECO:0000313" key="2">
    <source>
        <dbReference type="EMBL" id="HFI90145.1"/>
    </source>
</evidence>
<name>A0A7V2ZHN4_9BACT</name>
<protein>
    <recommendedName>
        <fullName evidence="3">Lipocalin-like domain-containing protein</fullName>
    </recommendedName>
</protein>
<dbReference type="EMBL" id="DSUJ01000002">
    <property type="protein sequence ID" value="HFI90145.1"/>
    <property type="molecule type" value="Genomic_DNA"/>
</dbReference>
<dbReference type="AlphaFoldDB" id="A0A7V2ZHN4"/>
<proteinExistence type="predicted"/>
<evidence type="ECO:0008006" key="3">
    <source>
        <dbReference type="Google" id="ProtNLM"/>
    </source>
</evidence>
<keyword evidence="1" id="KW-0732">Signal</keyword>
<feature type="signal peptide" evidence="1">
    <location>
        <begin position="1"/>
        <end position="23"/>
    </location>
</feature>
<comment type="caution">
    <text evidence="2">The sequence shown here is derived from an EMBL/GenBank/DDBJ whole genome shotgun (WGS) entry which is preliminary data.</text>
</comment>
<organism evidence="2">
    <name type="scientific">Ignavibacterium album</name>
    <dbReference type="NCBI Taxonomy" id="591197"/>
    <lineage>
        <taxon>Bacteria</taxon>
        <taxon>Pseudomonadati</taxon>
        <taxon>Ignavibacteriota</taxon>
        <taxon>Ignavibacteria</taxon>
        <taxon>Ignavibacteriales</taxon>
        <taxon>Ignavibacteriaceae</taxon>
        <taxon>Ignavibacterium</taxon>
    </lineage>
</organism>
<evidence type="ECO:0000256" key="1">
    <source>
        <dbReference type="SAM" id="SignalP"/>
    </source>
</evidence>
<feature type="chain" id="PRO_5031476949" description="Lipocalin-like domain-containing protein" evidence="1">
    <location>
        <begin position="24"/>
        <end position="309"/>
    </location>
</feature>
<reference evidence="2" key="1">
    <citation type="journal article" date="2020" name="mSystems">
        <title>Genome- and Community-Level Interaction Insights into Carbon Utilization and Element Cycling Functions of Hydrothermarchaeota in Hydrothermal Sediment.</title>
        <authorList>
            <person name="Zhou Z."/>
            <person name="Liu Y."/>
            <person name="Xu W."/>
            <person name="Pan J."/>
            <person name="Luo Z.H."/>
            <person name="Li M."/>
        </authorList>
    </citation>
    <scope>NUCLEOTIDE SEQUENCE [LARGE SCALE GENOMIC DNA]</scope>
    <source>
        <strain evidence="2">SpSt-479</strain>
    </source>
</reference>
<gene>
    <name evidence="2" type="ORF">ENS31_01295</name>
</gene>
<sequence>MKKLFVILLVASTTLLYFGCSKSDDNGTNPTPPQDPIVGTWISEGADVAPGLVLTLKTVRIVATFNANNTYNVVATDSTGAQVTYTGTYTVTENTGSSIRSITLNQTQPTSVTSQGIYQVDVNGFLKYEVVQTIPAIPGFTPPTAAEGFGSTKYNGVPLGLTWIQNFVPANPTKEYLVGTWVSEGNNVAPGLKATLKTKKIVATFNANNTYTVVATDSFDVSVTYTGTFTTQANNNTSIRNITLNQTTPTSVTSQGIYRVTTKDLTYEVIQTTPAIPGFTPPVASEGFGSTKYNSIPLGATWIQKFVKQ</sequence>
<accession>A0A7V2ZHN4</accession>